<keyword evidence="2" id="KW-1185">Reference proteome</keyword>
<sequence>MKKLPHGKREKRCWECALYWRNKGQCSGGYKGCINFKKWEPKNVIGNN</sequence>
<dbReference type="EMBL" id="CP001055">
    <property type="protein sequence ID" value="ACC98517.1"/>
    <property type="molecule type" value="Genomic_DNA"/>
</dbReference>
<accession>B2KDC1</accession>
<reference evidence="1 2" key="1">
    <citation type="journal article" date="2009" name="Appl. Environ. Microbiol.">
        <title>Genomic analysis of 'Elusimicrobium minutum,' the first cultivated representative of the phylum 'Elusimicrobia' (formerly termite group 1).</title>
        <authorList>
            <person name="Herlemann D.P.R."/>
            <person name="Geissinger O."/>
            <person name="Ikeda-Ohtsubo W."/>
            <person name="Kunin V."/>
            <person name="Sun H."/>
            <person name="Lapidus A."/>
            <person name="Hugenholtz P."/>
            <person name="Brune A."/>
        </authorList>
    </citation>
    <scope>NUCLEOTIDE SEQUENCE [LARGE SCALE GENOMIC DNA]</scope>
    <source>
        <strain evidence="1 2">Pei191</strain>
    </source>
</reference>
<evidence type="ECO:0000313" key="1">
    <source>
        <dbReference type="EMBL" id="ACC98517.1"/>
    </source>
</evidence>
<gene>
    <name evidence="1" type="ordered locus">Emin_0964</name>
</gene>
<dbReference type="KEGG" id="emi:Emin_0964"/>
<dbReference type="STRING" id="445932.Emin_0964"/>
<proteinExistence type="predicted"/>
<dbReference type="AlphaFoldDB" id="B2KDC1"/>
<protein>
    <submittedName>
        <fullName evidence="1">Uncharacterized protein</fullName>
    </submittedName>
</protein>
<name>B2KDC1_ELUMP</name>
<dbReference type="HOGENOM" id="CLU_3152311_0_0_0"/>
<dbReference type="Proteomes" id="UP000001029">
    <property type="component" value="Chromosome"/>
</dbReference>
<organism evidence="1 2">
    <name type="scientific">Elusimicrobium minutum (strain Pei191)</name>
    <dbReference type="NCBI Taxonomy" id="445932"/>
    <lineage>
        <taxon>Bacteria</taxon>
        <taxon>Pseudomonadati</taxon>
        <taxon>Elusimicrobiota</taxon>
        <taxon>Elusimicrobia</taxon>
        <taxon>Elusimicrobiales</taxon>
        <taxon>Elusimicrobiaceae</taxon>
        <taxon>Elusimicrobium</taxon>
    </lineage>
</organism>
<evidence type="ECO:0000313" key="2">
    <source>
        <dbReference type="Proteomes" id="UP000001029"/>
    </source>
</evidence>